<feature type="transmembrane region" description="Helical" evidence="5">
    <location>
        <begin position="168"/>
        <end position="186"/>
    </location>
</feature>
<organism evidence="6 7">
    <name type="scientific">Natrinema salifodinae</name>
    <dbReference type="NCBI Taxonomy" id="1202768"/>
    <lineage>
        <taxon>Archaea</taxon>
        <taxon>Methanobacteriati</taxon>
        <taxon>Methanobacteriota</taxon>
        <taxon>Stenosarchaea group</taxon>
        <taxon>Halobacteria</taxon>
        <taxon>Halobacteriales</taxon>
        <taxon>Natrialbaceae</taxon>
        <taxon>Natrinema</taxon>
    </lineage>
</organism>
<dbReference type="InterPro" id="IPR036286">
    <property type="entry name" value="LexA/Signal_pep-like_sf"/>
</dbReference>
<proteinExistence type="predicted"/>
<dbReference type="eggNOG" id="arCOG01740">
    <property type="taxonomic scope" value="Archaea"/>
</dbReference>
<keyword evidence="2 5" id="KW-0812">Transmembrane</keyword>
<dbReference type="GO" id="GO:0016020">
    <property type="term" value="C:membrane"/>
    <property type="evidence" value="ECO:0007669"/>
    <property type="project" value="UniProtKB-SubCell"/>
</dbReference>
<evidence type="ECO:0000256" key="2">
    <source>
        <dbReference type="ARBA" id="ARBA00022692"/>
    </source>
</evidence>
<evidence type="ECO:0000256" key="1">
    <source>
        <dbReference type="ARBA" id="ARBA00004370"/>
    </source>
</evidence>
<dbReference type="InterPro" id="IPR001733">
    <property type="entry name" value="Peptidase_S26B"/>
</dbReference>
<comment type="subcellular location">
    <subcellularLocation>
        <location evidence="1">Membrane</location>
    </subcellularLocation>
</comment>
<evidence type="ECO:0000313" key="6">
    <source>
        <dbReference type="EMBL" id="SEW16950.1"/>
    </source>
</evidence>
<dbReference type="GO" id="GO:0006465">
    <property type="term" value="P:signal peptide processing"/>
    <property type="evidence" value="ECO:0007669"/>
    <property type="project" value="InterPro"/>
</dbReference>
<evidence type="ECO:0000256" key="4">
    <source>
        <dbReference type="ARBA" id="ARBA00023136"/>
    </source>
</evidence>
<dbReference type="SUPFAM" id="SSF51306">
    <property type="entry name" value="LexA/Signal peptidase"/>
    <property type="match status" value="1"/>
</dbReference>
<dbReference type="CDD" id="cd06530">
    <property type="entry name" value="S26_SPase_I"/>
    <property type="match status" value="1"/>
</dbReference>
<keyword evidence="3 5" id="KW-1133">Transmembrane helix</keyword>
<accession>A0A1I0PRH1</accession>
<dbReference type="RefSeq" id="WP_049990977.1">
    <property type="nucleotide sequence ID" value="NZ_FOIS01000003.1"/>
</dbReference>
<dbReference type="InterPro" id="IPR019533">
    <property type="entry name" value="Peptidase_S26"/>
</dbReference>
<name>A0A1I0PRH1_9EURY</name>
<dbReference type="NCBIfam" id="TIGR02228">
    <property type="entry name" value="sigpep_I_arch"/>
    <property type="match status" value="1"/>
</dbReference>
<dbReference type="EMBL" id="FOIS01000003">
    <property type="protein sequence ID" value="SEW16950.1"/>
    <property type="molecule type" value="Genomic_DNA"/>
</dbReference>
<dbReference type="OrthoDB" id="50404at2157"/>
<feature type="transmembrane region" description="Helical" evidence="5">
    <location>
        <begin position="339"/>
        <end position="361"/>
    </location>
</feature>
<sequence>MTTAALAKRGLGFGVALAIILLLVGQALGQPILLGYVATGSMEPTIDAGDGFVAIPDLVAGDVEEGDVVVYQARDLHDGGLTTHRVVDETEEGYVTKGDANPFTDQDGGEPHVTDGQIVAEAWRVDGEVVTIPHLGTAVMGIQGLAERASGTAASIVGVTTTASADDLGALLVAIGVATLGFGTVLDRLGPARRETTRSRSRENVIAFRTALGLVLLVFVTFATAAMVVPSGTYEYELVSAESPSDDPQVVAPGGRTELTRTVDNAGYLPVVVVHEAESGGIDPSSEWQMIGIRDSSETSVTLSAPDETGEYTRHLGEYRYLAVLPPPVLVWLHGVTPLAAIAAVNGVIVVIAITTVLAAVGTGDVRFRTAGDHVPLSTRWNRTLRKWRRDRERDRE</sequence>
<dbReference type="STRING" id="1202768.SAMN05216285_2854"/>
<evidence type="ECO:0000256" key="3">
    <source>
        <dbReference type="ARBA" id="ARBA00022989"/>
    </source>
</evidence>
<dbReference type="AlphaFoldDB" id="A0A1I0PRH1"/>
<evidence type="ECO:0000313" key="7">
    <source>
        <dbReference type="Proteomes" id="UP000183275"/>
    </source>
</evidence>
<keyword evidence="7" id="KW-1185">Reference proteome</keyword>
<evidence type="ECO:0000256" key="5">
    <source>
        <dbReference type="SAM" id="Phobius"/>
    </source>
</evidence>
<gene>
    <name evidence="6" type="ORF">SAMN05216285_2854</name>
</gene>
<reference evidence="7" key="1">
    <citation type="submission" date="2016-10" db="EMBL/GenBank/DDBJ databases">
        <authorList>
            <person name="Varghese N."/>
        </authorList>
    </citation>
    <scope>NUCLEOTIDE SEQUENCE [LARGE SCALE GENOMIC DNA]</scope>
    <source>
        <strain evidence="7">CGMCC 1.12284</strain>
    </source>
</reference>
<dbReference type="GO" id="GO:0004252">
    <property type="term" value="F:serine-type endopeptidase activity"/>
    <property type="evidence" value="ECO:0007669"/>
    <property type="project" value="InterPro"/>
</dbReference>
<dbReference type="Proteomes" id="UP000183275">
    <property type="component" value="Unassembled WGS sequence"/>
</dbReference>
<feature type="transmembrane region" description="Helical" evidence="5">
    <location>
        <begin position="206"/>
        <end position="229"/>
    </location>
</feature>
<keyword evidence="4 5" id="KW-0472">Membrane</keyword>
<protein>
    <submittedName>
        <fullName evidence="6">Signal peptidase, endoplasmic reticulum-type</fullName>
    </submittedName>
</protein>